<keyword evidence="9 12" id="KW-0675">Receptor</keyword>
<sequence>LCNVTILLFLTSLFLQPGAGMAAENVTSVREFILVGFSSQWKTQILLFGVILLIYTATVLGNLTIILLVQVDPHLHTPMYFFLKHLAAVEICFVTSTLPQALAHLLRGNGTISVTRCMLQMDVALTTGVTESLLLSAMAYDRCLAICHPLLYATAMGKGRQLQLISACWTISFFVSLIIVSCTFRHPFCGPNRINHFVCELPVVLKLACADTHITEAIVFGLAVFVVLVPLSVILLSYVLIFNSVSHMQSNAGRHKAFSTCSSHLLVVTMFYGSVIAMYLVPQSDSAPDRDKHIAVFYLLVTPLLNPIIYSFRNKDVHKALTKVLKRWWRP</sequence>
<evidence type="ECO:0000313" key="17">
    <source>
        <dbReference type="Proteomes" id="UP000694421"/>
    </source>
</evidence>
<feature type="transmembrane region" description="Helical" evidence="13">
    <location>
        <begin position="217"/>
        <end position="242"/>
    </location>
</feature>
<evidence type="ECO:0000256" key="3">
    <source>
        <dbReference type="ARBA" id="ARBA00022606"/>
    </source>
</evidence>
<reference evidence="16" key="1">
    <citation type="submission" date="2025-08" db="UniProtKB">
        <authorList>
            <consortium name="Ensembl"/>
        </authorList>
    </citation>
    <scope>IDENTIFICATION</scope>
</reference>
<evidence type="ECO:0000256" key="12">
    <source>
        <dbReference type="RuleBase" id="RU000688"/>
    </source>
</evidence>
<proteinExistence type="inferred from homology"/>
<evidence type="ECO:0000259" key="15">
    <source>
        <dbReference type="PROSITE" id="PS50262"/>
    </source>
</evidence>
<evidence type="ECO:0000256" key="5">
    <source>
        <dbReference type="ARBA" id="ARBA00022725"/>
    </source>
</evidence>
<comment type="similarity">
    <text evidence="12">Belongs to the G-protein coupled receptor 1 family.</text>
</comment>
<keyword evidence="5 13" id="KW-0552">Olfaction</keyword>
<dbReference type="InterPro" id="IPR000725">
    <property type="entry name" value="Olfact_rcpt"/>
</dbReference>
<protein>
    <recommendedName>
        <fullName evidence="13">Olfactory receptor</fullName>
    </recommendedName>
</protein>
<dbReference type="InterPro" id="IPR017452">
    <property type="entry name" value="GPCR_Rhodpsn_7TM"/>
</dbReference>
<feature type="transmembrane region" description="Helical" evidence="13">
    <location>
        <begin position="46"/>
        <end position="69"/>
    </location>
</feature>
<dbReference type="GO" id="GO:0005886">
    <property type="term" value="C:plasma membrane"/>
    <property type="evidence" value="ECO:0007669"/>
    <property type="project" value="UniProtKB-SubCell"/>
</dbReference>
<keyword evidence="14" id="KW-0732">Signal</keyword>
<dbReference type="SUPFAM" id="SSF81321">
    <property type="entry name" value="Family A G protein-coupled receptor-like"/>
    <property type="match status" value="1"/>
</dbReference>
<dbReference type="PROSITE" id="PS50262">
    <property type="entry name" value="G_PROTEIN_RECEP_F1_2"/>
    <property type="match status" value="1"/>
</dbReference>
<reference evidence="16" key="2">
    <citation type="submission" date="2025-09" db="UniProtKB">
        <authorList>
            <consortium name="Ensembl"/>
        </authorList>
    </citation>
    <scope>IDENTIFICATION</scope>
</reference>
<organism evidence="16 17">
    <name type="scientific">Salvator merianae</name>
    <name type="common">Argentine black and white tegu</name>
    <name type="synonym">Tupinambis merianae</name>
    <dbReference type="NCBI Taxonomy" id="96440"/>
    <lineage>
        <taxon>Eukaryota</taxon>
        <taxon>Metazoa</taxon>
        <taxon>Chordata</taxon>
        <taxon>Craniata</taxon>
        <taxon>Vertebrata</taxon>
        <taxon>Euteleostomi</taxon>
        <taxon>Lepidosauria</taxon>
        <taxon>Squamata</taxon>
        <taxon>Bifurcata</taxon>
        <taxon>Unidentata</taxon>
        <taxon>Episquamata</taxon>
        <taxon>Laterata</taxon>
        <taxon>Teiioidea</taxon>
        <taxon>Teiidae</taxon>
        <taxon>Salvator</taxon>
    </lineage>
</organism>
<dbReference type="Ensembl" id="ENSSMRT00000009243.1">
    <property type="protein sequence ID" value="ENSSMRP00000007915.1"/>
    <property type="gene ID" value="ENSSMRG00000006344.1"/>
</dbReference>
<dbReference type="GeneTree" id="ENSGT01140000282496"/>
<dbReference type="PRINTS" id="PR00237">
    <property type="entry name" value="GPCRRHODOPSN"/>
</dbReference>
<keyword evidence="3 13" id="KW-0716">Sensory transduction</keyword>
<feature type="chain" id="PRO_5034845564" description="Olfactory receptor" evidence="14">
    <location>
        <begin position="23"/>
        <end position="331"/>
    </location>
</feature>
<dbReference type="PRINTS" id="PR00245">
    <property type="entry name" value="OLFACTORYR"/>
</dbReference>
<comment type="subcellular location">
    <subcellularLocation>
        <location evidence="1 13">Cell membrane</location>
        <topology evidence="1 13">Multi-pass membrane protein</topology>
    </subcellularLocation>
</comment>
<evidence type="ECO:0000256" key="7">
    <source>
        <dbReference type="ARBA" id="ARBA00023040"/>
    </source>
</evidence>
<feature type="signal peptide" evidence="14">
    <location>
        <begin position="1"/>
        <end position="22"/>
    </location>
</feature>
<accession>A0A8D0BNX6</accession>
<keyword evidence="8 13" id="KW-0472">Membrane</keyword>
<feature type="domain" description="G-protein coupled receptors family 1 profile" evidence="15">
    <location>
        <begin position="61"/>
        <end position="310"/>
    </location>
</feature>
<evidence type="ECO:0000256" key="13">
    <source>
        <dbReference type="RuleBase" id="RU363047"/>
    </source>
</evidence>
<keyword evidence="6 13" id="KW-1133">Transmembrane helix</keyword>
<evidence type="ECO:0000256" key="2">
    <source>
        <dbReference type="ARBA" id="ARBA00022475"/>
    </source>
</evidence>
<dbReference type="OMA" id="SACWTIS"/>
<keyword evidence="11 12" id="KW-0807">Transducer</keyword>
<feature type="transmembrane region" description="Helical" evidence="13">
    <location>
        <begin position="164"/>
        <end position="186"/>
    </location>
</feature>
<dbReference type="GO" id="GO:0004930">
    <property type="term" value="F:G protein-coupled receptor activity"/>
    <property type="evidence" value="ECO:0007669"/>
    <property type="project" value="UniProtKB-KW"/>
</dbReference>
<feature type="transmembrane region" description="Helical" evidence="13">
    <location>
        <begin position="293"/>
        <end position="312"/>
    </location>
</feature>
<keyword evidence="17" id="KW-1185">Reference proteome</keyword>
<dbReference type="FunFam" id="1.20.1070.10:FF:000010">
    <property type="entry name" value="Olfactory receptor"/>
    <property type="match status" value="1"/>
</dbReference>
<dbReference type="GO" id="GO:0004984">
    <property type="term" value="F:olfactory receptor activity"/>
    <property type="evidence" value="ECO:0007669"/>
    <property type="project" value="InterPro"/>
</dbReference>
<evidence type="ECO:0000256" key="11">
    <source>
        <dbReference type="ARBA" id="ARBA00023224"/>
    </source>
</evidence>
<evidence type="ECO:0000256" key="10">
    <source>
        <dbReference type="ARBA" id="ARBA00023180"/>
    </source>
</evidence>
<keyword evidence="2 13" id="KW-1003">Cell membrane</keyword>
<feature type="transmembrane region" description="Helical" evidence="13">
    <location>
        <begin position="263"/>
        <end position="281"/>
    </location>
</feature>
<evidence type="ECO:0000256" key="9">
    <source>
        <dbReference type="ARBA" id="ARBA00023170"/>
    </source>
</evidence>
<dbReference type="Gene3D" id="1.20.1070.10">
    <property type="entry name" value="Rhodopsin 7-helix transmembrane proteins"/>
    <property type="match status" value="1"/>
</dbReference>
<dbReference type="InterPro" id="IPR000276">
    <property type="entry name" value="GPCR_Rhodpsn"/>
</dbReference>
<dbReference type="PANTHER" id="PTHR26453">
    <property type="entry name" value="OLFACTORY RECEPTOR"/>
    <property type="match status" value="1"/>
</dbReference>
<evidence type="ECO:0000256" key="8">
    <source>
        <dbReference type="ARBA" id="ARBA00023136"/>
    </source>
</evidence>
<evidence type="ECO:0000256" key="1">
    <source>
        <dbReference type="ARBA" id="ARBA00004651"/>
    </source>
</evidence>
<evidence type="ECO:0000313" key="16">
    <source>
        <dbReference type="Ensembl" id="ENSSMRP00000007915.1"/>
    </source>
</evidence>
<keyword evidence="4 12" id="KW-0812">Transmembrane</keyword>
<dbReference type="Pfam" id="PF13853">
    <property type="entry name" value="7tm_4"/>
    <property type="match status" value="1"/>
</dbReference>
<name>A0A8D0BNX6_SALMN</name>
<dbReference type="AlphaFoldDB" id="A0A8D0BNX6"/>
<evidence type="ECO:0000256" key="6">
    <source>
        <dbReference type="ARBA" id="ARBA00022989"/>
    </source>
</evidence>
<evidence type="ECO:0000256" key="14">
    <source>
        <dbReference type="SAM" id="SignalP"/>
    </source>
</evidence>
<keyword evidence="7 12" id="KW-0297">G-protein coupled receptor</keyword>
<keyword evidence="10" id="KW-0325">Glycoprotein</keyword>
<dbReference type="CDD" id="cd15424">
    <property type="entry name" value="7tmA_OR2_unk"/>
    <property type="match status" value="1"/>
</dbReference>
<dbReference type="Proteomes" id="UP000694421">
    <property type="component" value="Unplaced"/>
</dbReference>
<evidence type="ECO:0000256" key="4">
    <source>
        <dbReference type="ARBA" id="ARBA00022692"/>
    </source>
</evidence>
<dbReference type="PROSITE" id="PS00237">
    <property type="entry name" value="G_PROTEIN_RECEP_F1_1"/>
    <property type="match status" value="1"/>
</dbReference>